<evidence type="ECO:0000259" key="16">
    <source>
        <dbReference type="Pfam" id="PF01847"/>
    </source>
</evidence>
<evidence type="ECO:0000256" key="12">
    <source>
        <dbReference type="ARBA" id="ARBA00023242"/>
    </source>
</evidence>
<dbReference type="Pfam" id="PF01847">
    <property type="entry name" value="VHL"/>
    <property type="match status" value="1"/>
</dbReference>
<dbReference type="Gene3D" id="1.10.750.10">
    <property type="entry name" value="von Hippel-Lindau disease tumour suppressor, alpha domain"/>
    <property type="match status" value="1"/>
</dbReference>
<dbReference type="Gene3D" id="2.60.40.780">
    <property type="entry name" value="von Hippel-Lindau disease tumour suppressor, beta domain"/>
    <property type="match status" value="1"/>
</dbReference>
<comment type="function">
    <text evidence="13">Involved in the ubiquitination and subsequent proteasomal degradation via the von Hippel-Lindau ubiquitination complex. Seems to act as a target recruitment subunit in the E3 ubiquitin ligase complex and recruits hydroxylated hypoxia-inducible factor (HIF) under normoxic conditions. Involved in transcriptional repression through interaction with HIF1A, HIF1AN and histone deacetylases. Ubiquitinates, in an oxygen-responsive manner, ADRB2. Acts as a negative regulator of mTORC1 by promoting ubiquitination and degradation of RPTOR.</text>
</comment>
<keyword evidence="11" id="KW-0472">Membrane</keyword>
<dbReference type="InterPro" id="IPR036208">
    <property type="entry name" value="VHL_sf"/>
</dbReference>
<dbReference type="GO" id="GO:0010468">
    <property type="term" value="P:regulation of gene expression"/>
    <property type="evidence" value="ECO:0007669"/>
    <property type="project" value="UniProtKB-ARBA"/>
</dbReference>
<dbReference type="InterPro" id="IPR037140">
    <property type="entry name" value="VHL_beta_dom_sf"/>
</dbReference>
<keyword evidence="8" id="KW-0963">Cytoplasm</keyword>
<evidence type="ECO:0000256" key="4">
    <source>
        <dbReference type="ARBA" id="ARBA00004496"/>
    </source>
</evidence>
<feature type="domain" description="von Hippel-Lindau disease tumour suppressor alpha" evidence="17">
    <location>
        <begin position="107"/>
        <end position="154"/>
    </location>
</feature>
<dbReference type="GO" id="GO:0001666">
    <property type="term" value="P:response to hypoxia"/>
    <property type="evidence" value="ECO:0007669"/>
    <property type="project" value="UniProtKB-ARBA"/>
</dbReference>
<evidence type="ECO:0000256" key="1">
    <source>
        <dbReference type="ARBA" id="ARBA00004123"/>
    </source>
</evidence>
<evidence type="ECO:0000256" key="3">
    <source>
        <dbReference type="ARBA" id="ARBA00004240"/>
    </source>
</evidence>
<evidence type="ECO:0000256" key="10">
    <source>
        <dbReference type="ARBA" id="ARBA00022824"/>
    </source>
</evidence>
<dbReference type="GO" id="GO:0005634">
    <property type="term" value="C:nucleus"/>
    <property type="evidence" value="ECO:0007669"/>
    <property type="project" value="UniProtKB-SubCell"/>
</dbReference>
<dbReference type="Proteomes" id="UP001557470">
    <property type="component" value="Unassembled WGS sequence"/>
</dbReference>
<evidence type="ECO:0000256" key="5">
    <source>
        <dbReference type="ARBA" id="ARBA00004906"/>
    </source>
</evidence>
<accession>A0ABD0WP68</accession>
<dbReference type="AlphaFoldDB" id="A0ABD0WP68"/>
<evidence type="ECO:0000256" key="6">
    <source>
        <dbReference type="ARBA" id="ARBA00010057"/>
    </source>
</evidence>
<keyword evidence="12" id="KW-0539">Nucleus</keyword>
<name>A0ABD0WP68_UMBPY</name>
<reference evidence="18 19" key="1">
    <citation type="submission" date="2024-06" db="EMBL/GenBank/DDBJ databases">
        <authorList>
            <person name="Pan Q."/>
            <person name="Wen M."/>
            <person name="Jouanno E."/>
            <person name="Zahm M."/>
            <person name="Klopp C."/>
            <person name="Cabau C."/>
            <person name="Louis A."/>
            <person name="Berthelot C."/>
            <person name="Parey E."/>
            <person name="Roest Crollius H."/>
            <person name="Montfort J."/>
            <person name="Robinson-Rechavi M."/>
            <person name="Bouchez O."/>
            <person name="Lampietro C."/>
            <person name="Lopez Roques C."/>
            <person name="Donnadieu C."/>
            <person name="Postlethwait J."/>
            <person name="Bobe J."/>
            <person name="Verreycken H."/>
            <person name="Guiguen Y."/>
        </authorList>
    </citation>
    <scope>NUCLEOTIDE SEQUENCE [LARGE SCALE GENOMIC DNA]</scope>
    <source>
        <strain evidence="18">Up_M1</strain>
        <tissue evidence="18">Testis</tissue>
    </source>
</reference>
<evidence type="ECO:0000256" key="7">
    <source>
        <dbReference type="ARBA" id="ARBA00022475"/>
    </source>
</evidence>
<comment type="subcellular location">
    <subcellularLocation>
        <location evidence="2">Cell membrane</location>
        <topology evidence="2">Peripheral membrane protein</topology>
    </subcellularLocation>
    <subcellularLocation>
        <location evidence="4">Cytoplasm</location>
    </subcellularLocation>
    <subcellularLocation>
        <location evidence="3">Endoplasmic reticulum</location>
    </subcellularLocation>
    <subcellularLocation>
        <location evidence="1">Nucleus</location>
    </subcellularLocation>
</comment>
<proteinExistence type="inferred from homology"/>
<dbReference type="GO" id="GO:0005886">
    <property type="term" value="C:plasma membrane"/>
    <property type="evidence" value="ECO:0007669"/>
    <property type="project" value="UniProtKB-SubCell"/>
</dbReference>
<keyword evidence="7" id="KW-1003">Cell membrane</keyword>
<comment type="similarity">
    <text evidence="6">Belongs to the VHL family.</text>
</comment>
<dbReference type="EMBL" id="JAGEUA010000005">
    <property type="protein sequence ID" value="KAL0978360.1"/>
    <property type="molecule type" value="Genomic_DNA"/>
</dbReference>
<dbReference type="FunFam" id="1.10.750.10:FF:000001">
    <property type="entry name" value="von Hippel-Lindau disease tumor suppressor"/>
    <property type="match status" value="1"/>
</dbReference>
<dbReference type="FunFam" id="2.60.40.780:FF:000001">
    <property type="entry name" value="von Hippel-Lindau disease tumor suppressor"/>
    <property type="match status" value="1"/>
</dbReference>
<sequence>MPKERGGDQLPVVRSLNSQIELLAVFCNRSPRIVRPVWINFRGEPQPYSVLQPGTGRKITTYVGHPWMFRDAETDEPLKANSKDIFLPRPVENGQAAMVNITLPVLTLKERALQVVRRLVRPEDYRRLEIARCLHEELEDGPNVLKDLKRITRRVEQHFLEVRQQSQHS</sequence>
<dbReference type="InterPro" id="IPR022772">
    <property type="entry name" value="VHL_tumour_suppress_b/a_dom"/>
</dbReference>
<evidence type="ECO:0000259" key="17">
    <source>
        <dbReference type="Pfam" id="PF17211"/>
    </source>
</evidence>
<dbReference type="InterPro" id="IPR037139">
    <property type="entry name" value="VHL_alpha_dom_sf"/>
</dbReference>
<comment type="caution">
    <text evidence="18">The sequence shown here is derived from an EMBL/GenBank/DDBJ whole genome shotgun (WGS) entry which is preliminary data.</text>
</comment>
<dbReference type="SUPFAM" id="SSF49468">
    <property type="entry name" value="VHL"/>
    <property type="match status" value="1"/>
</dbReference>
<dbReference type="InterPro" id="IPR024053">
    <property type="entry name" value="VHL_beta_dom"/>
</dbReference>
<evidence type="ECO:0000256" key="2">
    <source>
        <dbReference type="ARBA" id="ARBA00004202"/>
    </source>
</evidence>
<evidence type="ECO:0000256" key="9">
    <source>
        <dbReference type="ARBA" id="ARBA00022786"/>
    </source>
</evidence>
<evidence type="ECO:0000256" key="15">
    <source>
        <dbReference type="ARBA" id="ARBA00080646"/>
    </source>
</evidence>
<organism evidence="18 19">
    <name type="scientific">Umbra pygmaea</name>
    <name type="common">Eastern mudminnow</name>
    <dbReference type="NCBI Taxonomy" id="75934"/>
    <lineage>
        <taxon>Eukaryota</taxon>
        <taxon>Metazoa</taxon>
        <taxon>Chordata</taxon>
        <taxon>Craniata</taxon>
        <taxon>Vertebrata</taxon>
        <taxon>Euteleostomi</taxon>
        <taxon>Actinopterygii</taxon>
        <taxon>Neopterygii</taxon>
        <taxon>Teleostei</taxon>
        <taxon>Protacanthopterygii</taxon>
        <taxon>Esociformes</taxon>
        <taxon>Umbridae</taxon>
        <taxon>Umbra</taxon>
    </lineage>
</organism>
<keyword evidence="10" id="KW-0256">Endoplasmic reticulum</keyword>
<evidence type="ECO:0000313" key="19">
    <source>
        <dbReference type="Proteomes" id="UP001557470"/>
    </source>
</evidence>
<comment type="pathway">
    <text evidence="5">Protein modification; protein ubiquitination.</text>
</comment>
<dbReference type="Pfam" id="PF17211">
    <property type="entry name" value="VHL_C"/>
    <property type="match status" value="1"/>
</dbReference>
<gene>
    <name evidence="18" type="ORF">UPYG_G00169480</name>
</gene>
<evidence type="ECO:0000313" key="18">
    <source>
        <dbReference type="EMBL" id="KAL0978360.1"/>
    </source>
</evidence>
<feature type="domain" description="von Hippel-Lindau disease tumour suppressor beta" evidence="16">
    <location>
        <begin position="13"/>
        <end position="94"/>
    </location>
</feature>
<dbReference type="CDD" id="cd05468">
    <property type="entry name" value="pVHL"/>
    <property type="match status" value="1"/>
</dbReference>
<dbReference type="InterPro" id="IPR024048">
    <property type="entry name" value="VHL_alpha_dom"/>
</dbReference>
<evidence type="ECO:0000256" key="8">
    <source>
        <dbReference type="ARBA" id="ARBA00022490"/>
    </source>
</evidence>
<keyword evidence="19" id="KW-1185">Reference proteome</keyword>
<dbReference type="GO" id="GO:0005783">
    <property type="term" value="C:endoplasmic reticulum"/>
    <property type="evidence" value="ECO:0007669"/>
    <property type="project" value="UniProtKB-SubCell"/>
</dbReference>
<keyword evidence="9" id="KW-0833">Ubl conjugation pathway</keyword>
<evidence type="ECO:0000256" key="14">
    <source>
        <dbReference type="ARBA" id="ARBA00072532"/>
    </source>
</evidence>
<evidence type="ECO:0000256" key="13">
    <source>
        <dbReference type="ARBA" id="ARBA00059036"/>
    </source>
</evidence>
<evidence type="ECO:0000256" key="11">
    <source>
        <dbReference type="ARBA" id="ARBA00023136"/>
    </source>
</evidence>
<protein>
    <recommendedName>
        <fullName evidence="14">von Hippel-Lindau disease tumor suppressor</fullName>
    </recommendedName>
    <alternativeName>
        <fullName evidence="15">pVHL</fullName>
    </alternativeName>
</protein>